<dbReference type="AlphaFoldDB" id="A0A1A7R896"/>
<dbReference type="Pfam" id="PF13568">
    <property type="entry name" value="OMP_b-brl_2"/>
    <property type="match status" value="1"/>
</dbReference>
<evidence type="ECO:0000313" key="3">
    <source>
        <dbReference type="EMBL" id="RAJ26518.1"/>
    </source>
</evidence>
<dbReference type="RefSeq" id="WP_066430500.1">
    <property type="nucleotide sequence ID" value="NZ_LZRN01000003.1"/>
</dbReference>
<name>A0A1A7R896_9FLAO</name>
<evidence type="ECO:0000256" key="1">
    <source>
        <dbReference type="SAM" id="SignalP"/>
    </source>
</evidence>
<comment type="caution">
    <text evidence="3">The sequence shown here is derived from an EMBL/GenBank/DDBJ whole genome shotgun (WGS) entry which is preliminary data.</text>
</comment>
<evidence type="ECO:0000313" key="4">
    <source>
        <dbReference type="Proteomes" id="UP000248987"/>
    </source>
</evidence>
<sequence>MKKLLLTAAIAAFGFSNINAQNISFGAKAGVNLANLTGDIENNDMLVGFHVGGVAEYMFDEKMGLQAEVLYSSQGTKLSYSETDSFGTYEEEGKIKLSYINIPVLFKYYVTNGLSLEAGPQVGILVSSEAEYSYKETSEGVTVSESETVDLKDETNSLDFGFNFGLGYKMDSGLNFGARYNVGLANIVDSDDSDDEDLKNGVIQLSVGFMF</sequence>
<dbReference type="EMBL" id="QLLQ01000002">
    <property type="protein sequence ID" value="RAJ26518.1"/>
    <property type="molecule type" value="Genomic_DNA"/>
</dbReference>
<feature type="signal peptide" evidence="1">
    <location>
        <begin position="1"/>
        <end position="20"/>
    </location>
</feature>
<keyword evidence="4" id="KW-1185">Reference proteome</keyword>
<evidence type="ECO:0000259" key="2">
    <source>
        <dbReference type="Pfam" id="PF13568"/>
    </source>
</evidence>
<dbReference type="InterPro" id="IPR025665">
    <property type="entry name" value="Beta-barrel_OMP_2"/>
</dbReference>
<dbReference type="Proteomes" id="UP000248987">
    <property type="component" value="Unassembled WGS sequence"/>
</dbReference>
<feature type="chain" id="PRO_5030025674" evidence="1">
    <location>
        <begin position="21"/>
        <end position="211"/>
    </location>
</feature>
<keyword evidence="1" id="KW-0732">Signal</keyword>
<feature type="domain" description="Outer membrane protein beta-barrel" evidence="2">
    <location>
        <begin position="19"/>
        <end position="187"/>
    </location>
</feature>
<protein>
    <submittedName>
        <fullName evidence="3">Outer membrane protein with beta-barrel domain</fullName>
    </submittedName>
</protein>
<gene>
    <name evidence="3" type="ORF">LX77_00768</name>
</gene>
<dbReference type="SUPFAM" id="SSF56925">
    <property type="entry name" value="OMPA-like"/>
    <property type="match status" value="1"/>
</dbReference>
<organism evidence="3 4">
    <name type="scientific">Gelidibacter algens</name>
    <dbReference type="NCBI Taxonomy" id="49280"/>
    <lineage>
        <taxon>Bacteria</taxon>
        <taxon>Pseudomonadati</taxon>
        <taxon>Bacteroidota</taxon>
        <taxon>Flavobacteriia</taxon>
        <taxon>Flavobacteriales</taxon>
        <taxon>Flavobacteriaceae</taxon>
        <taxon>Gelidibacter</taxon>
    </lineage>
</organism>
<dbReference type="InterPro" id="IPR011250">
    <property type="entry name" value="OMP/PagP_B-barrel"/>
</dbReference>
<proteinExistence type="predicted"/>
<dbReference type="OrthoDB" id="947434at2"/>
<dbReference type="Gene3D" id="2.40.160.60">
    <property type="entry name" value="Outer membrane protein transport protein (OMPP1/FadL/TodX)"/>
    <property type="match status" value="1"/>
</dbReference>
<reference evidence="3 4" key="1">
    <citation type="submission" date="2018-06" db="EMBL/GenBank/DDBJ databases">
        <title>Genomic Encyclopedia of Archaeal and Bacterial Type Strains, Phase II (KMG-II): from individual species to whole genera.</title>
        <authorList>
            <person name="Goeker M."/>
        </authorList>
    </citation>
    <scope>NUCLEOTIDE SEQUENCE [LARGE SCALE GENOMIC DNA]</scope>
    <source>
        <strain evidence="3 4">DSM 12408</strain>
    </source>
</reference>
<dbReference type="STRING" id="49280.A9996_02560"/>
<accession>A0A1A7R896</accession>